<dbReference type="STRING" id="1121331.SAMN02745248_00681"/>
<dbReference type="RefSeq" id="WP_072902351.1">
    <property type="nucleotide sequence ID" value="NZ_FRAD01000005.1"/>
</dbReference>
<dbReference type="Proteomes" id="UP000183952">
    <property type="component" value="Unassembled WGS sequence"/>
</dbReference>
<protein>
    <submittedName>
        <fullName evidence="1">Flagellar protein FlbD</fullName>
    </submittedName>
</protein>
<gene>
    <name evidence="1" type="ORF">SAMN02745248_00681</name>
</gene>
<keyword evidence="1" id="KW-0969">Cilium</keyword>
<keyword evidence="1" id="KW-0966">Cell projection</keyword>
<proteinExistence type="predicted"/>
<dbReference type="OrthoDB" id="9799862at2"/>
<dbReference type="Pfam" id="PF06289">
    <property type="entry name" value="FlbD"/>
    <property type="match status" value="1"/>
</dbReference>
<evidence type="ECO:0000313" key="2">
    <source>
        <dbReference type="Proteomes" id="UP000183952"/>
    </source>
</evidence>
<dbReference type="AlphaFoldDB" id="A0A1M6LA36"/>
<evidence type="ECO:0000313" key="1">
    <source>
        <dbReference type="EMBL" id="SHJ68034.1"/>
    </source>
</evidence>
<dbReference type="PANTHER" id="PTHR39185">
    <property type="entry name" value="SWARMING MOTILITY PROTEIN SWRD"/>
    <property type="match status" value="1"/>
</dbReference>
<keyword evidence="2" id="KW-1185">Reference proteome</keyword>
<organism evidence="1 2">
    <name type="scientific">Hathewaya proteolytica DSM 3090</name>
    <dbReference type="NCBI Taxonomy" id="1121331"/>
    <lineage>
        <taxon>Bacteria</taxon>
        <taxon>Bacillati</taxon>
        <taxon>Bacillota</taxon>
        <taxon>Clostridia</taxon>
        <taxon>Eubacteriales</taxon>
        <taxon>Clostridiaceae</taxon>
        <taxon>Hathewaya</taxon>
    </lineage>
</organism>
<dbReference type="EMBL" id="FRAD01000005">
    <property type="protein sequence ID" value="SHJ68034.1"/>
    <property type="molecule type" value="Genomic_DNA"/>
</dbReference>
<reference evidence="1 2" key="1">
    <citation type="submission" date="2016-11" db="EMBL/GenBank/DDBJ databases">
        <authorList>
            <person name="Jaros S."/>
            <person name="Januszkiewicz K."/>
            <person name="Wedrychowicz H."/>
        </authorList>
    </citation>
    <scope>NUCLEOTIDE SEQUENCE [LARGE SCALE GENOMIC DNA]</scope>
    <source>
        <strain evidence="1 2">DSM 3090</strain>
    </source>
</reference>
<keyword evidence="1" id="KW-0282">Flagellum</keyword>
<dbReference type="PANTHER" id="PTHR39185:SF1">
    <property type="entry name" value="SWARMING MOTILITY PROTEIN SWRD"/>
    <property type="match status" value="1"/>
</dbReference>
<name>A0A1M6LA36_9CLOT</name>
<accession>A0A1M6LA36</accession>
<dbReference type="InterPro" id="IPR009384">
    <property type="entry name" value="SwrD-like"/>
</dbReference>
<sequence length="62" mass="7445">MIKVTAINNNVFYLNEDNIEKMENVPETIITMSNDRKYMVVESIDEIMDEIVLFKRRFMKNL</sequence>